<feature type="transmembrane region" description="Helical" evidence="7">
    <location>
        <begin position="335"/>
        <end position="354"/>
    </location>
</feature>
<reference evidence="8 9" key="1">
    <citation type="submission" date="2022-04" db="EMBL/GenBank/DDBJ databases">
        <authorList>
            <person name="Grouzdev D.S."/>
            <person name="Pantiukh K.S."/>
            <person name="Krutkina M.S."/>
        </authorList>
    </citation>
    <scope>NUCLEOTIDE SEQUENCE [LARGE SCALE GENOMIC DNA]</scope>
    <source>
        <strain evidence="8 9">6x-1</strain>
    </source>
</reference>
<comment type="caution">
    <text evidence="8">The sequence shown here is derived from an EMBL/GenBank/DDBJ whole genome shotgun (WGS) entry which is preliminary data.</text>
</comment>
<keyword evidence="9" id="KW-1185">Reference proteome</keyword>
<name>A0ABT0DBL4_9HYPH</name>
<feature type="transmembrane region" description="Helical" evidence="7">
    <location>
        <begin position="393"/>
        <end position="412"/>
    </location>
</feature>
<evidence type="ECO:0000256" key="7">
    <source>
        <dbReference type="SAM" id="Phobius"/>
    </source>
</evidence>
<comment type="subcellular location">
    <subcellularLocation>
        <location evidence="1">Cell membrane</location>
        <topology evidence="1">Multi-pass membrane protein</topology>
    </subcellularLocation>
</comment>
<proteinExistence type="inferred from homology"/>
<accession>A0ABT0DBL4</accession>
<evidence type="ECO:0000256" key="4">
    <source>
        <dbReference type="ARBA" id="ARBA00022692"/>
    </source>
</evidence>
<organism evidence="8 9">
    <name type="scientific">Ancylobacter crimeensis</name>
    <dbReference type="NCBI Taxonomy" id="2579147"/>
    <lineage>
        <taxon>Bacteria</taxon>
        <taxon>Pseudomonadati</taxon>
        <taxon>Pseudomonadota</taxon>
        <taxon>Alphaproteobacteria</taxon>
        <taxon>Hyphomicrobiales</taxon>
        <taxon>Xanthobacteraceae</taxon>
        <taxon>Ancylobacter</taxon>
    </lineage>
</organism>
<evidence type="ECO:0000256" key="5">
    <source>
        <dbReference type="ARBA" id="ARBA00022989"/>
    </source>
</evidence>
<feature type="transmembrane region" description="Helical" evidence="7">
    <location>
        <begin position="150"/>
        <end position="172"/>
    </location>
</feature>
<feature type="transmembrane region" description="Helical" evidence="7">
    <location>
        <begin position="418"/>
        <end position="438"/>
    </location>
</feature>
<feature type="transmembrane region" description="Helical" evidence="7">
    <location>
        <begin position="184"/>
        <end position="204"/>
    </location>
</feature>
<evidence type="ECO:0000256" key="1">
    <source>
        <dbReference type="ARBA" id="ARBA00004651"/>
    </source>
</evidence>
<feature type="transmembrane region" description="Helical" evidence="7">
    <location>
        <begin position="210"/>
        <end position="229"/>
    </location>
</feature>
<evidence type="ECO:0000313" key="8">
    <source>
        <dbReference type="EMBL" id="MCK0197269.1"/>
    </source>
</evidence>
<evidence type="ECO:0000256" key="2">
    <source>
        <dbReference type="ARBA" id="ARBA00007430"/>
    </source>
</evidence>
<protein>
    <submittedName>
        <fullName evidence="8">Oligosaccharide flippase family protein</fullName>
    </submittedName>
</protein>
<keyword evidence="6 7" id="KW-0472">Membrane</keyword>
<evidence type="ECO:0000313" key="9">
    <source>
        <dbReference type="Proteomes" id="UP001203284"/>
    </source>
</evidence>
<keyword evidence="5 7" id="KW-1133">Transmembrane helix</keyword>
<dbReference type="EMBL" id="JALKCH010000006">
    <property type="protein sequence ID" value="MCK0197269.1"/>
    <property type="molecule type" value="Genomic_DNA"/>
</dbReference>
<evidence type="ECO:0000256" key="3">
    <source>
        <dbReference type="ARBA" id="ARBA00022475"/>
    </source>
</evidence>
<comment type="similarity">
    <text evidence="2">Belongs to the polysaccharide synthase family.</text>
</comment>
<dbReference type="Pfam" id="PF13440">
    <property type="entry name" value="Polysacc_synt_3"/>
    <property type="match status" value="1"/>
</dbReference>
<keyword evidence="3" id="KW-1003">Cell membrane</keyword>
<feature type="transmembrane region" description="Helical" evidence="7">
    <location>
        <begin position="483"/>
        <end position="502"/>
    </location>
</feature>
<dbReference type="PANTHER" id="PTHR30250">
    <property type="entry name" value="PST FAMILY PREDICTED COLANIC ACID TRANSPORTER"/>
    <property type="match status" value="1"/>
</dbReference>
<gene>
    <name evidence="8" type="ORF">MWN34_10125</name>
</gene>
<feature type="transmembrane region" description="Helical" evidence="7">
    <location>
        <begin position="118"/>
        <end position="138"/>
    </location>
</feature>
<dbReference type="PANTHER" id="PTHR30250:SF10">
    <property type="entry name" value="LIPOPOLYSACCHARIDE BIOSYNTHESIS PROTEIN WZXC"/>
    <property type="match status" value="1"/>
</dbReference>
<keyword evidence="4 7" id="KW-0812">Transmembrane</keyword>
<sequence length="543" mass="57181">MAARLQGSALSPAAAAWGRCNPLFMGGLPAEGAHPGTRREDFMIGLRRALFFSITERYVAIALNFVMVATLARLLTPEEFGYSVIGAATIGFVECLRDFGTSGYLVQAQTVTRQATRTAFTVMLVLSLAVAGTLWLGAETIASFYHKEGLTHYLHVTALGLLSGPFAAPSLALLRRDLQFRSVAIINVASAVTLTGVTVLLALAGASYMSFAWGILAGAYVTAGLAILLQGDIRIFWPSVSDWRAVLSFGGYSSAAGMFGKLQEFVPSLIVGRLIGFDAVGLFSRAVMVCQLPDKCLLSGLMPVALPALAVEARAGRSLAAAYLKATTFITAVQWPALLLLACLAHPAVLILLGGQWESIVPLVQIIALGLLAAFPNVLAYPLLAASGGIRHAMLSALLTLLTSSMLALLTARWGLTAMALGVAATVSIQAVISLRLVRIYAPFELREMFLSLRKSAMVAGISTLVPLAAFAVNGFSFAFSPLAGIAIGIGAVIAWIIAIRLTRHALAAELNLVLDVAARALGSLLGDIRGRLAVTRRSQAET</sequence>
<dbReference type="InterPro" id="IPR050833">
    <property type="entry name" value="Poly_Biosynth_Transport"/>
</dbReference>
<feature type="transmembrane region" description="Helical" evidence="7">
    <location>
        <begin position="458"/>
        <end position="477"/>
    </location>
</feature>
<evidence type="ECO:0000256" key="6">
    <source>
        <dbReference type="ARBA" id="ARBA00023136"/>
    </source>
</evidence>
<feature type="transmembrane region" description="Helical" evidence="7">
    <location>
        <begin position="360"/>
        <end position="381"/>
    </location>
</feature>
<dbReference type="Proteomes" id="UP001203284">
    <property type="component" value="Unassembled WGS sequence"/>
</dbReference>